<keyword evidence="1" id="KW-0732">Signal</keyword>
<proteinExistence type="predicted"/>
<reference evidence="2 3" key="1">
    <citation type="submission" date="2019-06" db="EMBL/GenBank/DDBJ databases">
        <title>Thermomonas aquatica sp. nov., isolated from an industrial wastewater treatment plant.</title>
        <authorList>
            <person name="Jeon J.H."/>
            <person name="Park D.-S."/>
        </authorList>
    </citation>
    <scope>NUCLEOTIDE SEQUENCE [LARGE SCALE GENOMIC DNA]</scope>
    <source>
        <strain evidence="2 3">SY21</strain>
    </source>
</reference>
<evidence type="ECO:0000313" key="3">
    <source>
        <dbReference type="Proteomes" id="UP000308149"/>
    </source>
</evidence>
<evidence type="ECO:0000256" key="1">
    <source>
        <dbReference type="SAM" id="SignalP"/>
    </source>
</evidence>
<keyword evidence="3" id="KW-1185">Reference proteome</keyword>
<accession>A0A5B7ZQM4</accession>
<organism evidence="2 3">
    <name type="scientific">Thermomonas aquatica</name>
    <dbReference type="NCBI Taxonomy" id="2202149"/>
    <lineage>
        <taxon>Bacteria</taxon>
        <taxon>Pseudomonadati</taxon>
        <taxon>Pseudomonadota</taxon>
        <taxon>Gammaproteobacteria</taxon>
        <taxon>Lysobacterales</taxon>
        <taxon>Lysobacteraceae</taxon>
        <taxon>Thermomonas</taxon>
    </lineage>
</organism>
<dbReference type="KEGG" id="thes:FHQ07_07995"/>
<evidence type="ECO:0000313" key="2">
    <source>
        <dbReference type="EMBL" id="QDA57258.1"/>
    </source>
</evidence>
<dbReference type="RefSeq" id="WP_139716309.1">
    <property type="nucleotide sequence ID" value="NZ_CP040871.1"/>
</dbReference>
<dbReference type="EMBL" id="CP040871">
    <property type="protein sequence ID" value="QDA57258.1"/>
    <property type="molecule type" value="Genomic_DNA"/>
</dbReference>
<dbReference type="AlphaFoldDB" id="A0A5B7ZQM4"/>
<feature type="chain" id="PRO_5022661925" evidence="1">
    <location>
        <begin position="23"/>
        <end position="282"/>
    </location>
</feature>
<protein>
    <submittedName>
        <fullName evidence="2">Uncharacterized protein</fullName>
    </submittedName>
</protein>
<dbReference type="OrthoDB" id="8479992at2"/>
<dbReference type="Proteomes" id="UP000308149">
    <property type="component" value="Chromosome"/>
</dbReference>
<feature type="signal peptide" evidence="1">
    <location>
        <begin position="1"/>
        <end position="22"/>
    </location>
</feature>
<gene>
    <name evidence="2" type="ORF">FHQ07_07995</name>
</gene>
<sequence length="282" mass="30134">MRRTSGFGIGLALLGLALAANAADRGSGHFRKGEVRLEVKYAIAVANEEDDGGDRTFVYLSDVPLDAAKIAGAFHASSAAEAQMGDGSAGYVRVCIDAEGGECGLYFSHNKPNASFNSSGYGEFKLQAAPAGRIAGRWVLAEPDDFFGETYDFDLVFDAAITPSPGKPLPADGGEPAKAYRSWIAAVAKGDLPVLRTLVGGDYNGWRIKSDDQDDVKAALKDLRDGTPVEAKVLSGRIDGDNAVLWVEGKDRDDILRRGRVLLQRDGGGWRYMEADLSNVEE</sequence>
<name>A0A5B7ZQM4_9GAMM</name>